<dbReference type="Proteomes" id="UP000014760">
    <property type="component" value="Unassembled WGS sequence"/>
</dbReference>
<dbReference type="AlphaFoldDB" id="R7UNQ5"/>
<accession>R7UNQ5</accession>
<dbReference type="EMBL" id="KB299620">
    <property type="protein sequence ID" value="ELU07738.1"/>
    <property type="molecule type" value="Genomic_DNA"/>
</dbReference>
<sequence>MDDVCSIVKTERGRRIASRDLELGLHRIYTEDGLAVLNKMDIIQHAHLQEEHALPSIATRKNIRFNDEAHNSNISGTVSIDACINNVLSRGLLYSYVEYPTMFLSSQCAVHMSKQAFADSHLAEKEPHPGLAAFKWSRERSSRTQAMSYIMDK</sequence>
<evidence type="ECO:0000313" key="3">
    <source>
        <dbReference type="Proteomes" id="UP000014760"/>
    </source>
</evidence>
<organism evidence="1">
    <name type="scientific">Capitella teleta</name>
    <name type="common">Polychaete worm</name>
    <dbReference type="NCBI Taxonomy" id="283909"/>
    <lineage>
        <taxon>Eukaryota</taxon>
        <taxon>Metazoa</taxon>
        <taxon>Spiralia</taxon>
        <taxon>Lophotrochozoa</taxon>
        <taxon>Annelida</taxon>
        <taxon>Polychaeta</taxon>
        <taxon>Sedentaria</taxon>
        <taxon>Scolecida</taxon>
        <taxon>Capitellidae</taxon>
        <taxon>Capitella</taxon>
    </lineage>
</organism>
<keyword evidence="3" id="KW-1185">Reference proteome</keyword>
<proteinExistence type="predicted"/>
<dbReference type="EnsemblMetazoa" id="CapteT199547">
    <property type="protein sequence ID" value="CapteP199547"/>
    <property type="gene ID" value="CapteG199547"/>
</dbReference>
<reference evidence="3" key="1">
    <citation type="submission" date="2012-12" db="EMBL/GenBank/DDBJ databases">
        <authorList>
            <person name="Hellsten U."/>
            <person name="Grimwood J."/>
            <person name="Chapman J.A."/>
            <person name="Shapiro H."/>
            <person name="Aerts A."/>
            <person name="Otillar R.P."/>
            <person name="Terry A.Y."/>
            <person name="Boore J.L."/>
            <person name="Simakov O."/>
            <person name="Marletaz F."/>
            <person name="Cho S.-J."/>
            <person name="Edsinger-Gonzales E."/>
            <person name="Havlak P."/>
            <person name="Kuo D.-H."/>
            <person name="Larsson T."/>
            <person name="Lv J."/>
            <person name="Arendt D."/>
            <person name="Savage R."/>
            <person name="Osoegawa K."/>
            <person name="de Jong P."/>
            <person name="Lindberg D.R."/>
            <person name="Seaver E.C."/>
            <person name="Weisblat D.A."/>
            <person name="Putnam N.H."/>
            <person name="Grigoriev I.V."/>
            <person name="Rokhsar D.S."/>
        </authorList>
    </citation>
    <scope>NUCLEOTIDE SEQUENCE</scope>
    <source>
        <strain evidence="3">I ESC-2004</strain>
    </source>
</reference>
<reference evidence="2" key="3">
    <citation type="submission" date="2015-06" db="UniProtKB">
        <authorList>
            <consortium name="EnsemblMetazoa"/>
        </authorList>
    </citation>
    <scope>IDENTIFICATION</scope>
</reference>
<protein>
    <submittedName>
        <fullName evidence="1 2">Uncharacterized protein</fullName>
    </submittedName>
</protein>
<dbReference type="EMBL" id="AMQN01006966">
    <property type="status" value="NOT_ANNOTATED_CDS"/>
    <property type="molecule type" value="Genomic_DNA"/>
</dbReference>
<dbReference type="HOGENOM" id="CLU_1715004_0_0_1"/>
<reference evidence="1 3" key="2">
    <citation type="journal article" date="2013" name="Nature">
        <title>Insights into bilaterian evolution from three spiralian genomes.</title>
        <authorList>
            <person name="Simakov O."/>
            <person name="Marletaz F."/>
            <person name="Cho S.J."/>
            <person name="Edsinger-Gonzales E."/>
            <person name="Havlak P."/>
            <person name="Hellsten U."/>
            <person name="Kuo D.H."/>
            <person name="Larsson T."/>
            <person name="Lv J."/>
            <person name="Arendt D."/>
            <person name="Savage R."/>
            <person name="Osoegawa K."/>
            <person name="de Jong P."/>
            <person name="Grimwood J."/>
            <person name="Chapman J.A."/>
            <person name="Shapiro H."/>
            <person name="Aerts A."/>
            <person name="Otillar R.P."/>
            <person name="Terry A.Y."/>
            <person name="Boore J.L."/>
            <person name="Grigoriev I.V."/>
            <person name="Lindberg D.R."/>
            <person name="Seaver E.C."/>
            <person name="Weisblat D.A."/>
            <person name="Putnam N.H."/>
            <person name="Rokhsar D.S."/>
        </authorList>
    </citation>
    <scope>NUCLEOTIDE SEQUENCE</scope>
    <source>
        <strain evidence="1 3">I ESC-2004</strain>
    </source>
</reference>
<evidence type="ECO:0000313" key="1">
    <source>
        <dbReference type="EMBL" id="ELU07738.1"/>
    </source>
</evidence>
<gene>
    <name evidence="1" type="ORF">CAPTEDRAFT_199547</name>
</gene>
<name>R7UNQ5_CAPTE</name>
<evidence type="ECO:0000313" key="2">
    <source>
        <dbReference type="EnsemblMetazoa" id="CapteP199547"/>
    </source>
</evidence>